<dbReference type="AlphaFoldDB" id="A0AAE3J5Z2"/>
<comment type="caution">
    <text evidence="1">The sequence shown here is derived from an EMBL/GenBank/DDBJ whole genome shotgun (WGS) entry which is preliminary data.</text>
</comment>
<reference evidence="1 2" key="1">
    <citation type="submission" date="2021-10" db="EMBL/GenBank/DDBJ databases">
        <title>Anaerobic single-cell dispensing facilitates the cultivation of human gut bacteria.</title>
        <authorList>
            <person name="Afrizal A."/>
        </authorList>
    </citation>
    <scope>NUCLEOTIDE SEQUENCE [LARGE SCALE GENOMIC DNA]</scope>
    <source>
        <strain evidence="1 2">CLA-AA-H277</strain>
    </source>
</reference>
<organism evidence="1 2">
    <name type="scientific">Fusicatenibacter faecihominis</name>
    <dbReference type="NCBI Taxonomy" id="2881276"/>
    <lineage>
        <taxon>Bacteria</taxon>
        <taxon>Bacillati</taxon>
        <taxon>Bacillota</taxon>
        <taxon>Clostridia</taxon>
        <taxon>Lachnospirales</taxon>
        <taxon>Lachnospiraceae</taxon>
        <taxon>Fusicatenibacter</taxon>
    </lineage>
</organism>
<evidence type="ECO:0000313" key="1">
    <source>
        <dbReference type="EMBL" id="MCC2189105.1"/>
    </source>
</evidence>
<dbReference type="RefSeq" id="WP_227614538.1">
    <property type="nucleotide sequence ID" value="NZ_JAJEPR010000005.1"/>
</dbReference>
<accession>A0AAE3J5Z2</accession>
<keyword evidence="2" id="KW-1185">Reference proteome</keyword>
<gene>
    <name evidence="1" type="ORF">LKD71_04585</name>
</gene>
<dbReference type="Proteomes" id="UP001197875">
    <property type="component" value="Unassembled WGS sequence"/>
</dbReference>
<dbReference type="InterPro" id="IPR032209">
    <property type="entry name" value="DUF5028"/>
</dbReference>
<sequence>MEENDNRDGYYLRIDEKRILSTDEYLNLYAEVSEKTEYDELAKNQNLWKPDKVYLLTVTLKNESAHESTERGINWSFFYLYEKNRVLDFEPELYGFANRSAEGSPALSLKPGTEKKFYLPYGVYEERMGKDIGDLEKLPFQLIVSLWPVRNLVKVPD</sequence>
<evidence type="ECO:0008006" key="3">
    <source>
        <dbReference type="Google" id="ProtNLM"/>
    </source>
</evidence>
<protein>
    <recommendedName>
        <fullName evidence="3">DUF4352 domain-containing protein</fullName>
    </recommendedName>
</protein>
<evidence type="ECO:0000313" key="2">
    <source>
        <dbReference type="Proteomes" id="UP001197875"/>
    </source>
</evidence>
<proteinExistence type="predicted"/>
<name>A0AAE3J5Z2_9FIRM</name>
<dbReference type="EMBL" id="JAJEPR010000005">
    <property type="protein sequence ID" value="MCC2189105.1"/>
    <property type="molecule type" value="Genomic_DNA"/>
</dbReference>
<dbReference type="Pfam" id="PF16431">
    <property type="entry name" value="DUF5028"/>
    <property type="match status" value="1"/>
</dbReference>